<feature type="transmembrane region" description="Helical" evidence="2">
    <location>
        <begin position="293"/>
        <end position="316"/>
    </location>
</feature>
<keyword evidence="2" id="KW-0812">Transmembrane</keyword>
<evidence type="ECO:0000256" key="2">
    <source>
        <dbReference type="SAM" id="Phobius"/>
    </source>
</evidence>
<feature type="compositionally biased region" description="Pro residues" evidence="1">
    <location>
        <begin position="774"/>
        <end position="790"/>
    </location>
</feature>
<name>A0A2H0U7Z4_9BACT</name>
<feature type="region of interest" description="Disordered" evidence="1">
    <location>
        <begin position="615"/>
        <end position="638"/>
    </location>
</feature>
<evidence type="ECO:0000313" key="4">
    <source>
        <dbReference type="Proteomes" id="UP000231379"/>
    </source>
</evidence>
<organism evidence="3 4">
    <name type="scientific">Candidatus Kaiserbacteria bacterium CG10_big_fil_rev_8_21_14_0_10_59_10</name>
    <dbReference type="NCBI Taxonomy" id="1974612"/>
    <lineage>
        <taxon>Bacteria</taxon>
        <taxon>Candidatus Kaiseribacteriota</taxon>
    </lineage>
</organism>
<feature type="transmembrane region" description="Helical" evidence="2">
    <location>
        <begin position="132"/>
        <end position="156"/>
    </location>
</feature>
<dbReference type="AlphaFoldDB" id="A0A2H0U7Z4"/>
<evidence type="ECO:0000313" key="3">
    <source>
        <dbReference type="EMBL" id="PIR82538.1"/>
    </source>
</evidence>
<accession>A0A2H0U7Z4</accession>
<feature type="transmembrane region" description="Helical" evidence="2">
    <location>
        <begin position="186"/>
        <end position="208"/>
    </location>
</feature>
<sequence length="790" mass="86169">MVMRRAYKTLIIGVLALALVTPLSITQHGIELSQAWAQACEGDCTWSNVSAQCQSEQECTEEDLLVLNDLQNQCNFARSPLPHCSQQDLDRIQKLKNLVHTQGTVENPGGSCWKLNPDSWFSQCLWEPFLKWVASWFLAIGASFLLGAGTLFDALVRYLITEFGSTVESLGAMRGIEIGWQLFRDIANIFIIGVFVFVSIATILGSINYGAKKLVAKILIVAVLLNFSLLFSKMVIDATNLTAAQIHRGLLAQSGSQGIAESFNEKLGLKNIWTDSTVVVNNVADKTGRVGGAFFYGLVALILLLTLSLILLYGAFIIVARALLLVFAMLTSAIAFASFMLPNTATYQIVGWKNWWSMLLKGALFGPLLLVFLWVTMQIVGGAGAAAGAGSAASNFAARPEQMSDNMWMSLILLLLAIGLLFVSIRLASSFSASIAGFNFAALIPAAGVAAGARSLGWIGRHTVGREAAEYASSLEQRAKRAPSGSTRQKLYDFSSERMKGLAKRDFNLMKSSLAAPLQQMAGVKKLDTLAGKKVGGYQGEQEKKAERYAEQAERVTITDDEKKKMREDVIAAVGEASPGLKKMHEESQKSLQAAQTAFTQATREQMEFIEKSGAKTQALEKERENAASRGDSGKVQELQAQIEHEKSQHKTALQQQDERIKSARKVVERAKREHARIEDAHKEKAKELGIWHPDLDRSYAESKAANAAALATNRFSNSLLRAAGLSTPETDPLAQLARKKAGERTKKRDIKQVLDTLQKETAEEGRPAERPAAPRPPASPPEPPPPHAA</sequence>
<reference evidence="4" key="1">
    <citation type="submission" date="2017-09" db="EMBL/GenBank/DDBJ databases">
        <title>Depth-based differentiation of microbial function through sediment-hosted aquifers and enrichment of novel symbionts in the deep terrestrial subsurface.</title>
        <authorList>
            <person name="Probst A.J."/>
            <person name="Ladd B."/>
            <person name="Jarett J.K."/>
            <person name="Geller-Mcgrath D.E."/>
            <person name="Sieber C.M.K."/>
            <person name="Emerson J.B."/>
            <person name="Anantharaman K."/>
            <person name="Thomas B.C."/>
            <person name="Malmstrom R."/>
            <person name="Stieglmeier M."/>
            <person name="Klingl A."/>
            <person name="Woyke T."/>
            <person name="Ryan C.M."/>
            <person name="Banfield J.F."/>
        </authorList>
    </citation>
    <scope>NUCLEOTIDE SEQUENCE [LARGE SCALE GENOMIC DNA]</scope>
</reference>
<feature type="transmembrane region" description="Helical" evidence="2">
    <location>
        <begin position="362"/>
        <end position="387"/>
    </location>
</feature>
<evidence type="ECO:0000256" key="1">
    <source>
        <dbReference type="SAM" id="MobiDB-lite"/>
    </source>
</evidence>
<keyword evidence="2" id="KW-1133">Transmembrane helix</keyword>
<proteinExistence type="predicted"/>
<feature type="transmembrane region" description="Helical" evidence="2">
    <location>
        <begin position="214"/>
        <end position="231"/>
    </location>
</feature>
<protein>
    <submittedName>
        <fullName evidence="3">Uncharacterized protein</fullName>
    </submittedName>
</protein>
<feature type="compositionally biased region" description="Basic and acidic residues" evidence="1">
    <location>
        <begin position="615"/>
        <end position="635"/>
    </location>
</feature>
<keyword evidence="2" id="KW-0472">Membrane</keyword>
<feature type="transmembrane region" description="Helical" evidence="2">
    <location>
        <begin position="407"/>
        <end position="428"/>
    </location>
</feature>
<feature type="compositionally biased region" description="Basic and acidic residues" evidence="1">
    <location>
        <begin position="741"/>
        <end position="770"/>
    </location>
</feature>
<dbReference type="EMBL" id="PFBM01000012">
    <property type="protein sequence ID" value="PIR82538.1"/>
    <property type="molecule type" value="Genomic_DNA"/>
</dbReference>
<comment type="caution">
    <text evidence="3">The sequence shown here is derived from an EMBL/GenBank/DDBJ whole genome shotgun (WGS) entry which is preliminary data.</text>
</comment>
<feature type="region of interest" description="Disordered" evidence="1">
    <location>
        <begin position="725"/>
        <end position="790"/>
    </location>
</feature>
<feature type="transmembrane region" description="Helical" evidence="2">
    <location>
        <begin position="440"/>
        <end position="459"/>
    </location>
</feature>
<feature type="transmembrane region" description="Helical" evidence="2">
    <location>
        <begin position="322"/>
        <end position="341"/>
    </location>
</feature>
<gene>
    <name evidence="3" type="ORF">COU20_01935</name>
</gene>
<dbReference type="Proteomes" id="UP000231379">
    <property type="component" value="Unassembled WGS sequence"/>
</dbReference>